<reference evidence="1 2" key="1">
    <citation type="submission" date="2018-06" db="EMBL/GenBank/DDBJ databases">
        <authorList>
            <person name="Strepis N."/>
        </authorList>
    </citation>
    <scope>NUCLEOTIDE SEQUENCE [LARGE SCALE GENOMIC DNA]</scope>
    <source>
        <strain evidence="1">LUCI</strain>
    </source>
</reference>
<accession>A0A498RE45</accession>
<protein>
    <submittedName>
        <fullName evidence="1">Uncharacterized protein</fullName>
    </submittedName>
</protein>
<name>A0A498RE45_9FIRM</name>
<evidence type="ECO:0000313" key="1">
    <source>
        <dbReference type="EMBL" id="VBB09761.1"/>
    </source>
</evidence>
<evidence type="ECO:0000313" key="2">
    <source>
        <dbReference type="Proteomes" id="UP000277811"/>
    </source>
</evidence>
<dbReference type="EMBL" id="UPPP01000133">
    <property type="protein sequence ID" value="VBB09761.1"/>
    <property type="molecule type" value="Genomic_DNA"/>
</dbReference>
<proteinExistence type="predicted"/>
<dbReference type="AlphaFoldDB" id="A0A498RE45"/>
<dbReference type="OrthoDB" id="1726797at2"/>
<organism evidence="1 2">
    <name type="scientific">Lucifera butyrica</name>
    <dbReference type="NCBI Taxonomy" id="1351585"/>
    <lineage>
        <taxon>Bacteria</taxon>
        <taxon>Bacillati</taxon>
        <taxon>Bacillota</taxon>
        <taxon>Negativicutes</taxon>
        <taxon>Veillonellales</taxon>
        <taxon>Veillonellaceae</taxon>
        <taxon>Lucifera</taxon>
    </lineage>
</organism>
<gene>
    <name evidence="1" type="ORF">LUCI_5059</name>
</gene>
<keyword evidence="2" id="KW-1185">Reference proteome</keyword>
<dbReference type="Proteomes" id="UP000277811">
    <property type="component" value="Unassembled WGS sequence"/>
</dbReference>
<dbReference type="RefSeq" id="WP_122630595.1">
    <property type="nucleotide sequence ID" value="NZ_UPPP01000133.1"/>
</dbReference>
<sequence length="287" mass="32539">MPSDTDAWARKVTSPDQIPAVFREFVPALEPFPHIVYSPPDSWGSYRTNAKLTCLTDGAIYFLEKTKTGVTQVRFALEDIDCIEQGVVLLYSWIAVRGTCDGRTAGFKVEYNTVMDLLFNTIVQSVRQKLVRPGHADYQEEMKKLNYLVSIDFKYMNYSRFALLPGQSMLQTVYQPAIGKKVMIFFYKRLTSAHLLMLTDTELILIQDEEADAKKFFFKGQSSQYGGIWQYIPLHRLHSLAVEPDPATGLLVWSVTVQAGKLQLLFSPEQQTALERFNAAVRAAKGD</sequence>